<dbReference type="EMBL" id="VWSJ01000027">
    <property type="protein sequence ID" value="MSN96883.1"/>
    <property type="molecule type" value="Genomic_DNA"/>
</dbReference>
<proteinExistence type="predicted"/>
<dbReference type="Gene3D" id="3.30.70.1900">
    <property type="match status" value="1"/>
</dbReference>
<gene>
    <name evidence="2" type="ORF">F1B92_06850</name>
</gene>
<dbReference type="InterPro" id="IPR019267">
    <property type="entry name" value="CRISPR-assoc_Cas6_C"/>
</dbReference>
<reference evidence="2 3" key="2">
    <citation type="submission" date="2020-03" db="EMBL/GenBank/DDBJ databases">
        <title>Campylobacter portucalensis sp. nov., a new species of Campylobacter isolated from the reproductive tract of bulls.</title>
        <authorList>
            <person name="Silva M.F."/>
            <person name="Pereira G."/>
            <person name="Carneiro C."/>
            <person name="Hemphill A."/>
            <person name="Mateus L."/>
            <person name="Lopes-Da-Costa L."/>
            <person name="Silva E."/>
        </authorList>
    </citation>
    <scope>NUCLEOTIDE SEQUENCE [LARGE SCALE GENOMIC DNA]</scope>
    <source>
        <strain evidence="2 3">FMV-PI01</strain>
    </source>
</reference>
<evidence type="ECO:0000313" key="3">
    <source>
        <dbReference type="Proteomes" id="UP000476338"/>
    </source>
</evidence>
<dbReference type="AlphaFoldDB" id="A0A6L5WM34"/>
<feature type="domain" description="CRISPR-associated protein Cas6 C-terminal" evidence="1">
    <location>
        <begin position="67"/>
        <end position="177"/>
    </location>
</feature>
<protein>
    <submittedName>
        <fullName evidence="2">CRISPR system precrRNA processing endoribonuclease RAMP protein Cas6</fullName>
    </submittedName>
</protein>
<keyword evidence="3" id="KW-1185">Reference proteome</keyword>
<dbReference type="Pfam" id="PF10040">
    <property type="entry name" value="CRISPR_Cas6"/>
    <property type="match status" value="1"/>
</dbReference>
<comment type="caution">
    <text evidence="2">The sequence shown here is derived from an EMBL/GenBank/DDBJ whole genome shotgun (WGS) entry which is preliminary data.</text>
</comment>
<dbReference type="Proteomes" id="UP000476338">
    <property type="component" value="Unassembled WGS sequence"/>
</dbReference>
<evidence type="ECO:0000259" key="1">
    <source>
        <dbReference type="Pfam" id="PF10040"/>
    </source>
</evidence>
<dbReference type="RefSeq" id="WP_154571143.1">
    <property type="nucleotide sequence ID" value="NZ_VWSJ01000027.1"/>
</dbReference>
<sequence length="183" mass="21720">MNEFIPYFIVAFENMQNIGLGYRKDKFEFKRILLNGKLIYEDRVLLTKEFRSLNYMPEFKENNIKVNLKTPLRIKQDGKIITKNLNIAKFLRGIKRHYNLIKNIDEKVDYIPKFREFTQRLKFVNLNRYSNRQRKKYEFGGVVGEFKIFDLDDEGIKLLELSKIIGAGKSTTFGLGSIEIDYI</sequence>
<accession>A0A6L5WM34</accession>
<evidence type="ECO:0000313" key="2">
    <source>
        <dbReference type="EMBL" id="MSN96883.1"/>
    </source>
</evidence>
<name>A0A6L5WM34_9BACT</name>
<reference evidence="2 3" key="1">
    <citation type="submission" date="2019-09" db="EMBL/GenBank/DDBJ databases">
        <authorList>
            <person name="Silva M."/>
            <person name="Pereira G."/>
            <person name="Lopes-Da-Costa L."/>
            <person name="Silva E."/>
        </authorList>
    </citation>
    <scope>NUCLEOTIDE SEQUENCE [LARGE SCALE GENOMIC DNA]</scope>
    <source>
        <strain evidence="2 3">FMV-PI01</strain>
    </source>
</reference>
<organism evidence="2 3">
    <name type="scientific">Campylobacter portucalensis</name>
    <dbReference type="NCBI Taxonomy" id="2608384"/>
    <lineage>
        <taxon>Bacteria</taxon>
        <taxon>Pseudomonadati</taxon>
        <taxon>Campylobacterota</taxon>
        <taxon>Epsilonproteobacteria</taxon>
        <taxon>Campylobacterales</taxon>
        <taxon>Campylobacteraceae</taxon>
        <taxon>Campylobacter</taxon>
    </lineage>
</organism>